<proteinExistence type="predicted"/>
<evidence type="ECO:0000313" key="2">
    <source>
        <dbReference type="Proteomes" id="UP001172386"/>
    </source>
</evidence>
<protein>
    <submittedName>
        <fullName evidence="1">Uncharacterized protein</fullName>
    </submittedName>
</protein>
<keyword evidence="2" id="KW-1185">Reference proteome</keyword>
<accession>A0ACC3AHC4</accession>
<comment type="caution">
    <text evidence="1">The sequence shown here is derived from an EMBL/GenBank/DDBJ whole genome shotgun (WGS) entry which is preliminary data.</text>
</comment>
<sequence>MCAEVSHKTLLWLDPEQSVRQTNTRLHMPESWQSATGQQFFEFYDDDRGESVKDDVEESSLRRRIQLRADYCMPADRDRFYFEIEFVTVGPDCIIGNPGSWGYHGDDGMKYDQNGEQGILYGPKYGAGDIIGCGVNFITNSVFFTKNGQYLGTEQSITNLQHPANISL</sequence>
<evidence type="ECO:0000313" key="1">
    <source>
        <dbReference type="EMBL" id="KAJ9662205.1"/>
    </source>
</evidence>
<reference evidence="1" key="1">
    <citation type="submission" date="2022-10" db="EMBL/GenBank/DDBJ databases">
        <title>Culturing micro-colonial fungi from biological soil crusts in the Mojave desert and describing Neophaeococcomyces mojavensis, and introducing the new genera and species Taxawa tesnikishii.</title>
        <authorList>
            <person name="Kurbessoian T."/>
            <person name="Stajich J.E."/>
        </authorList>
    </citation>
    <scope>NUCLEOTIDE SEQUENCE</scope>
    <source>
        <strain evidence="1">JES_112</strain>
    </source>
</reference>
<name>A0ACC3AHC4_9EURO</name>
<dbReference type="Proteomes" id="UP001172386">
    <property type="component" value="Unassembled WGS sequence"/>
</dbReference>
<gene>
    <name evidence="1" type="ORF">H2198_001556</name>
</gene>
<organism evidence="1 2">
    <name type="scientific">Neophaeococcomyces mojaviensis</name>
    <dbReference type="NCBI Taxonomy" id="3383035"/>
    <lineage>
        <taxon>Eukaryota</taxon>
        <taxon>Fungi</taxon>
        <taxon>Dikarya</taxon>
        <taxon>Ascomycota</taxon>
        <taxon>Pezizomycotina</taxon>
        <taxon>Eurotiomycetes</taxon>
        <taxon>Chaetothyriomycetidae</taxon>
        <taxon>Chaetothyriales</taxon>
        <taxon>Chaetothyriales incertae sedis</taxon>
        <taxon>Neophaeococcomyces</taxon>
    </lineage>
</organism>
<dbReference type="EMBL" id="JAPDRQ010000017">
    <property type="protein sequence ID" value="KAJ9662205.1"/>
    <property type="molecule type" value="Genomic_DNA"/>
</dbReference>